<dbReference type="Proteomes" id="UP000279833">
    <property type="component" value="Unassembled WGS sequence"/>
</dbReference>
<gene>
    <name evidence="1" type="ORF">SCUD_LOCUS22898</name>
</gene>
<dbReference type="WBParaSite" id="SCUD_0002290001-mRNA-1">
    <property type="protein sequence ID" value="SCUD_0002290001-mRNA-1"/>
    <property type="gene ID" value="SCUD_0002290001"/>
</dbReference>
<reference evidence="3" key="1">
    <citation type="submission" date="2016-06" db="UniProtKB">
        <authorList>
            <consortium name="WormBaseParasite"/>
        </authorList>
    </citation>
    <scope>IDENTIFICATION</scope>
</reference>
<evidence type="ECO:0000313" key="3">
    <source>
        <dbReference type="WBParaSite" id="SCUD_0002290001-mRNA-1"/>
    </source>
</evidence>
<reference evidence="1 2" key="2">
    <citation type="submission" date="2018-11" db="EMBL/GenBank/DDBJ databases">
        <authorList>
            <consortium name="Pathogen Informatics"/>
        </authorList>
    </citation>
    <scope>NUCLEOTIDE SEQUENCE [LARGE SCALE GENOMIC DNA]</scope>
    <source>
        <strain evidence="1">Dakar</strain>
        <strain evidence="2">Dakar, Senegal</strain>
    </source>
</reference>
<proteinExistence type="predicted"/>
<dbReference type="AlphaFoldDB" id="A0A183L6C9"/>
<evidence type="ECO:0000313" key="1">
    <source>
        <dbReference type="EMBL" id="VDP80670.1"/>
    </source>
</evidence>
<accession>A0A183L6C9</accession>
<evidence type="ECO:0000313" key="2">
    <source>
        <dbReference type="Proteomes" id="UP000279833"/>
    </source>
</evidence>
<protein>
    <submittedName>
        <fullName evidence="3">Secreted protein</fullName>
    </submittedName>
</protein>
<sequence>MFVNNNNNNNNNNNSFAGVIASRSFESSVTGTKSRLLIICLASIMKVSRHSSVKVCSLTRAPNTLRTERIMSSHTPPQ</sequence>
<keyword evidence="2" id="KW-1185">Reference proteome</keyword>
<dbReference type="EMBL" id="UZAK01051177">
    <property type="protein sequence ID" value="VDP80670.1"/>
    <property type="molecule type" value="Genomic_DNA"/>
</dbReference>
<organism evidence="3">
    <name type="scientific">Schistosoma curassoni</name>
    <dbReference type="NCBI Taxonomy" id="6186"/>
    <lineage>
        <taxon>Eukaryota</taxon>
        <taxon>Metazoa</taxon>
        <taxon>Spiralia</taxon>
        <taxon>Lophotrochozoa</taxon>
        <taxon>Platyhelminthes</taxon>
        <taxon>Trematoda</taxon>
        <taxon>Digenea</taxon>
        <taxon>Strigeidida</taxon>
        <taxon>Schistosomatoidea</taxon>
        <taxon>Schistosomatidae</taxon>
        <taxon>Schistosoma</taxon>
    </lineage>
</organism>
<name>A0A183L6C9_9TREM</name>